<evidence type="ECO:0000256" key="4">
    <source>
        <dbReference type="ARBA" id="ARBA00023163"/>
    </source>
</evidence>
<dbReference type="PROSITE" id="PS50931">
    <property type="entry name" value="HTH_LYSR"/>
    <property type="match status" value="1"/>
</dbReference>
<keyword evidence="7" id="KW-1185">Reference proteome</keyword>
<accession>A0A2Z2NJA6</accession>
<feature type="domain" description="HTH lysR-type" evidence="5">
    <location>
        <begin position="5"/>
        <end position="62"/>
    </location>
</feature>
<dbReference type="InterPro" id="IPR005119">
    <property type="entry name" value="LysR_subst-bd"/>
</dbReference>
<keyword evidence="4" id="KW-0804">Transcription</keyword>
<name>A0A2Z2NJA6_9GAMM</name>
<dbReference type="PRINTS" id="PR00039">
    <property type="entry name" value="HTHLYSR"/>
</dbReference>
<dbReference type="Gene3D" id="3.40.190.290">
    <property type="match status" value="1"/>
</dbReference>
<gene>
    <name evidence="6" type="primary">cynR_2</name>
    <name evidence="6" type="ORF">IMCC3135_05735</name>
</gene>
<dbReference type="SUPFAM" id="SSF53850">
    <property type="entry name" value="Periplasmic binding protein-like II"/>
    <property type="match status" value="1"/>
</dbReference>
<evidence type="ECO:0000259" key="5">
    <source>
        <dbReference type="PROSITE" id="PS50931"/>
    </source>
</evidence>
<dbReference type="GO" id="GO:0003700">
    <property type="term" value="F:DNA-binding transcription factor activity"/>
    <property type="evidence" value="ECO:0007669"/>
    <property type="project" value="InterPro"/>
</dbReference>
<keyword evidence="2" id="KW-0805">Transcription regulation</keyword>
<dbReference type="Pfam" id="PF03466">
    <property type="entry name" value="LysR_substrate"/>
    <property type="match status" value="1"/>
</dbReference>
<dbReference type="AlphaFoldDB" id="A0A2Z2NJA6"/>
<dbReference type="FunFam" id="1.10.10.10:FF:000001">
    <property type="entry name" value="LysR family transcriptional regulator"/>
    <property type="match status" value="1"/>
</dbReference>
<dbReference type="Gene3D" id="1.10.10.10">
    <property type="entry name" value="Winged helix-like DNA-binding domain superfamily/Winged helix DNA-binding domain"/>
    <property type="match status" value="1"/>
</dbReference>
<evidence type="ECO:0000256" key="1">
    <source>
        <dbReference type="ARBA" id="ARBA00009437"/>
    </source>
</evidence>
<proteinExistence type="inferred from homology"/>
<dbReference type="RefSeq" id="WP_088916719.1">
    <property type="nucleotide sequence ID" value="NZ_CP018632.1"/>
</dbReference>
<sequence>MKHLPELRTVQCFAAVVREGNVTRAAEKLHLSQPAVTQQLKNLSERSGLTLFTRTSKGLQLTPDGAILAHKAEQLLAMLDEFRQTARDLAGQVRGSLRIGTILDPDFIRLGAFFNTLVRRTPSIRAELTHGMSGDVPARILRDELDAGFYLGDVNAATHSPSVGRDDDEALFHRVELASFPYWVIAPPGWEHRIAGRNWDELAALPWIGTPPASVHARLLEPVFRQFGVTQNIITVVDQEPSMLAMVRSGVGLSLCRDSIALNERQTRGMVISDTVEIWTTLDFICLTARRQDPVIRTACDILLQVWE</sequence>
<dbReference type="InterPro" id="IPR036390">
    <property type="entry name" value="WH_DNA-bd_sf"/>
</dbReference>
<protein>
    <submittedName>
        <fullName evidence="6">HTH-type transcriptional regulator CynR</fullName>
    </submittedName>
</protein>
<dbReference type="EMBL" id="CP018632">
    <property type="protein sequence ID" value="ASJ71259.1"/>
    <property type="molecule type" value="Genomic_DNA"/>
</dbReference>
<dbReference type="PANTHER" id="PTHR30126">
    <property type="entry name" value="HTH-TYPE TRANSCRIPTIONAL REGULATOR"/>
    <property type="match status" value="1"/>
</dbReference>
<dbReference type="CDD" id="cd05466">
    <property type="entry name" value="PBP2_LTTR_substrate"/>
    <property type="match status" value="1"/>
</dbReference>
<dbReference type="KEGG" id="gai:IMCC3135_05735"/>
<comment type="similarity">
    <text evidence="1">Belongs to the LysR transcriptional regulatory family.</text>
</comment>
<evidence type="ECO:0000256" key="2">
    <source>
        <dbReference type="ARBA" id="ARBA00023015"/>
    </source>
</evidence>
<reference evidence="6 7" key="1">
    <citation type="submission" date="2016-12" db="EMBL/GenBank/DDBJ databases">
        <authorList>
            <person name="Song W.-J."/>
            <person name="Kurnit D.M."/>
        </authorList>
    </citation>
    <scope>NUCLEOTIDE SEQUENCE [LARGE SCALE GENOMIC DNA]</scope>
    <source>
        <strain evidence="6 7">IMCC3135</strain>
    </source>
</reference>
<dbReference type="SUPFAM" id="SSF46785">
    <property type="entry name" value="Winged helix' DNA-binding domain"/>
    <property type="match status" value="1"/>
</dbReference>
<evidence type="ECO:0000256" key="3">
    <source>
        <dbReference type="ARBA" id="ARBA00023125"/>
    </source>
</evidence>
<evidence type="ECO:0000313" key="6">
    <source>
        <dbReference type="EMBL" id="ASJ71259.1"/>
    </source>
</evidence>
<dbReference type="GO" id="GO:0000976">
    <property type="term" value="F:transcription cis-regulatory region binding"/>
    <property type="evidence" value="ECO:0007669"/>
    <property type="project" value="TreeGrafter"/>
</dbReference>
<dbReference type="OrthoDB" id="9803735at2"/>
<dbReference type="InterPro" id="IPR036388">
    <property type="entry name" value="WH-like_DNA-bd_sf"/>
</dbReference>
<organism evidence="6 7">
    <name type="scientific">Granulosicoccus antarcticus IMCC3135</name>
    <dbReference type="NCBI Taxonomy" id="1192854"/>
    <lineage>
        <taxon>Bacteria</taxon>
        <taxon>Pseudomonadati</taxon>
        <taxon>Pseudomonadota</taxon>
        <taxon>Gammaproteobacteria</taxon>
        <taxon>Chromatiales</taxon>
        <taxon>Granulosicoccaceae</taxon>
        <taxon>Granulosicoccus</taxon>
    </lineage>
</organism>
<dbReference type="InterPro" id="IPR000847">
    <property type="entry name" value="LysR_HTH_N"/>
</dbReference>
<keyword evidence="3" id="KW-0238">DNA-binding</keyword>
<dbReference type="Proteomes" id="UP000250079">
    <property type="component" value="Chromosome"/>
</dbReference>
<evidence type="ECO:0000313" key="7">
    <source>
        <dbReference type="Proteomes" id="UP000250079"/>
    </source>
</evidence>
<dbReference type="PANTHER" id="PTHR30126:SF40">
    <property type="entry name" value="HTH-TYPE TRANSCRIPTIONAL REGULATOR GLTR"/>
    <property type="match status" value="1"/>
</dbReference>
<dbReference type="Pfam" id="PF00126">
    <property type="entry name" value="HTH_1"/>
    <property type="match status" value="1"/>
</dbReference>